<keyword evidence="5" id="KW-1185">Reference proteome</keyword>
<accession>A0A0P8BSA2</accession>
<evidence type="ECO:0000256" key="1">
    <source>
        <dbReference type="SAM" id="MobiDB-lite"/>
    </source>
</evidence>
<feature type="region of interest" description="Disordered" evidence="1">
    <location>
        <begin position="93"/>
        <end position="124"/>
    </location>
</feature>
<dbReference type="Proteomes" id="UP000182800">
    <property type="component" value="Unassembled WGS sequence"/>
</dbReference>
<evidence type="ECO:0000313" key="5">
    <source>
        <dbReference type="Proteomes" id="UP000182800"/>
    </source>
</evidence>
<comment type="caution">
    <text evidence="2">The sequence shown here is derived from an EMBL/GenBank/DDBJ whole genome shotgun (WGS) entry which is preliminary data.</text>
</comment>
<organism evidence="2 4">
    <name type="scientific">Saliniramus fredricksonii</name>
    <dbReference type="NCBI Taxonomy" id="1653334"/>
    <lineage>
        <taxon>Bacteria</taxon>
        <taxon>Pseudomonadati</taxon>
        <taxon>Pseudomonadota</taxon>
        <taxon>Alphaproteobacteria</taxon>
        <taxon>Hyphomicrobiales</taxon>
        <taxon>Salinarimonadaceae</taxon>
        <taxon>Saliniramus</taxon>
    </lineage>
</organism>
<reference evidence="2 4" key="1">
    <citation type="submission" date="2015-09" db="EMBL/GenBank/DDBJ databases">
        <title>Identification and resolution of microdiversity through metagenomic sequencing of parallel consortia.</title>
        <authorList>
            <person name="Nelson W.C."/>
            <person name="Romine M.F."/>
            <person name="Lindemann S.R."/>
        </authorList>
    </citation>
    <scope>NUCLEOTIDE SEQUENCE [LARGE SCALE GENOMIC DNA]</scope>
    <source>
        <strain evidence="2">HL-109</strain>
    </source>
</reference>
<sequence length="192" mass="20142">MSEAPAVIGAASGAASPDRVVLARSDHSLRLVNALNHARQALNAEPVQDFTATLSDRLDESGQKTADVDAATDPATADKPRLDFLRTSILRGHVSQPGGFNPDPNALPPLPDLPRERDAAQGPAPDVARADEIAALSAMLDADRVGRSLPSVEGLARADANQLPADVLEDLHQRHLAREAQTATANGWPAPP</sequence>
<evidence type="ECO:0000313" key="4">
    <source>
        <dbReference type="Proteomes" id="UP000050497"/>
    </source>
</evidence>
<gene>
    <name evidence="3" type="ORF">GA0071312_3755</name>
    <name evidence="2" type="ORF">HLUCCO17_00365</name>
</gene>
<protein>
    <submittedName>
        <fullName evidence="2">Uncharacterized protein</fullName>
    </submittedName>
</protein>
<dbReference type="RefSeq" id="WP_074446521.1">
    <property type="nucleotide sequence ID" value="NZ_FMBM01000003.1"/>
</dbReference>
<dbReference type="AlphaFoldDB" id="A0A0P8BSA2"/>
<dbReference type="Proteomes" id="UP000050497">
    <property type="component" value="Unassembled WGS sequence"/>
</dbReference>
<name>A0A0P8BSA2_9HYPH</name>
<reference evidence="3 5" key="2">
    <citation type="submission" date="2016-08" db="EMBL/GenBank/DDBJ databases">
        <authorList>
            <person name="Varghese N."/>
            <person name="Submissions Spin"/>
        </authorList>
    </citation>
    <scope>NUCLEOTIDE SEQUENCE [LARGE SCALE GENOMIC DNA]</scope>
    <source>
        <strain evidence="3 5">HL-109</strain>
    </source>
</reference>
<proteinExistence type="predicted"/>
<evidence type="ECO:0000313" key="3">
    <source>
        <dbReference type="EMBL" id="SCC82745.1"/>
    </source>
</evidence>
<dbReference type="STRING" id="1653334.GA0071312_3755"/>
<dbReference type="EMBL" id="FMBM01000003">
    <property type="protein sequence ID" value="SCC82745.1"/>
    <property type="molecule type" value="Genomic_DNA"/>
</dbReference>
<dbReference type="EMBL" id="LJSX01000001">
    <property type="protein sequence ID" value="KPQ12580.1"/>
    <property type="molecule type" value="Genomic_DNA"/>
</dbReference>
<evidence type="ECO:0000313" key="2">
    <source>
        <dbReference type="EMBL" id="KPQ12580.1"/>
    </source>
</evidence>